<name>A0ABV4SFJ8_9ACTN</name>
<dbReference type="Proteomes" id="UP001571476">
    <property type="component" value="Unassembled WGS sequence"/>
</dbReference>
<dbReference type="EMBL" id="JBGOSP010000006">
    <property type="protein sequence ID" value="MFA3837217.1"/>
    <property type="molecule type" value="Genomic_DNA"/>
</dbReference>
<feature type="compositionally biased region" description="Pro residues" evidence="1">
    <location>
        <begin position="8"/>
        <end position="27"/>
    </location>
</feature>
<accession>A0ABV4SFJ8</accession>
<organism evidence="2 3">
    <name type="scientific">Streptomyces aureus</name>
    <dbReference type="NCBI Taxonomy" id="193461"/>
    <lineage>
        <taxon>Bacteria</taxon>
        <taxon>Bacillati</taxon>
        <taxon>Actinomycetota</taxon>
        <taxon>Actinomycetes</taxon>
        <taxon>Kitasatosporales</taxon>
        <taxon>Streptomycetaceae</taxon>
        <taxon>Streptomyces</taxon>
    </lineage>
</organism>
<reference evidence="2 3" key="1">
    <citation type="submission" date="2024-08" db="EMBL/GenBank/DDBJ databases">
        <title>Genome sequence of Streptomyces aureus CACIA-1.46HGO.</title>
        <authorList>
            <person name="Evangelista-Martinez Z."/>
        </authorList>
    </citation>
    <scope>NUCLEOTIDE SEQUENCE [LARGE SCALE GENOMIC DNA]</scope>
    <source>
        <strain evidence="2 3">CACIA-1.46HGO</strain>
    </source>
</reference>
<evidence type="ECO:0000313" key="2">
    <source>
        <dbReference type="EMBL" id="MFA3837217.1"/>
    </source>
</evidence>
<feature type="compositionally biased region" description="Low complexity" evidence="1">
    <location>
        <begin position="94"/>
        <end position="106"/>
    </location>
</feature>
<keyword evidence="3" id="KW-1185">Reference proteome</keyword>
<evidence type="ECO:0000313" key="3">
    <source>
        <dbReference type="Proteomes" id="UP001571476"/>
    </source>
</evidence>
<feature type="compositionally biased region" description="Pro residues" evidence="1">
    <location>
        <begin position="35"/>
        <end position="46"/>
    </location>
</feature>
<evidence type="ECO:0000256" key="1">
    <source>
        <dbReference type="SAM" id="MobiDB-lite"/>
    </source>
</evidence>
<gene>
    <name evidence="2" type="ORF">ACEG43_13680</name>
</gene>
<dbReference type="RefSeq" id="WP_372562706.1">
    <property type="nucleotide sequence ID" value="NZ_JBGOSP010000006.1"/>
</dbReference>
<sequence>MSWWRGQLPPPHPPPPPQEDPPPQELPPPHEDPPPQECPWCPPELPELPELPDEQEYPLTAPPPPAHQLLLERPDRPLLSDVFPLRALPEPPADDTATTMPTITSPKMMAPMITALTFLSFPRERPCRA</sequence>
<comment type="caution">
    <text evidence="2">The sequence shown here is derived from an EMBL/GenBank/DDBJ whole genome shotgun (WGS) entry which is preliminary data.</text>
</comment>
<feature type="region of interest" description="Disordered" evidence="1">
    <location>
        <begin position="1"/>
        <end position="106"/>
    </location>
</feature>
<proteinExistence type="predicted"/>
<protein>
    <submittedName>
        <fullName evidence="2">Uncharacterized protein</fullName>
    </submittedName>
</protein>